<evidence type="ECO:0000256" key="1">
    <source>
        <dbReference type="SAM" id="SignalP"/>
    </source>
</evidence>
<keyword evidence="3" id="KW-1185">Reference proteome</keyword>
<feature type="chain" id="PRO_5041237348" evidence="1">
    <location>
        <begin position="27"/>
        <end position="111"/>
    </location>
</feature>
<feature type="signal peptide" evidence="1">
    <location>
        <begin position="1"/>
        <end position="26"/>
    </location>
</feature>
<dbReference type="Proteomes" id="UP001172101">
    <property type="component" value="Unassembled WGS sequence"/>
</dbReference>
<gene>
    <name evidence="2" type="ORF">B0T26DRAFT_177211</name>
</gene>
<evidence type="ECO:0000313" key="2">
    <source>
        <dbReference type="EMBL" id="KAK0728563.1"/>
    </source>
</evidence>
<reference evidence="2" key="1">
    <citation type="submission" date="2023-06" db="EMBL/GenBank/DDBJ databases">
        <title>Genome-scale phylogeny and comparative genomics of the fungal order Sordariales.</title>
        <authorList>
            <consortium name="Lawrence Berkeley National Laboratory"/>
            <person name="Hensen N."/>
            <person name="Bonometti L."/>
            <person name="Westerberg I."/>
            <person name="Brannstrom I.O."/>
            <person name="Guillou S."/>
            <person name="Cros-Aarteil S."/>
            <person name="Calhoun S."/>
            <person name="Haridas S."/>
            <person name="Kuo A."/>
            <person name="Mondo S."/>
            <person name="Pangilinan J."/>
            <person name="Riley R."/>
            <person name="LaButti K."/>
            <person name="Andreopoulos B."/>
            <person name="Lipzen A."/>
            <person name="Chen C."/>
            <person name="Yanf M."/>
            <person name="Daum C."/>
            <person name="Ng V."/>
            <person name="Clum A."/>
            <person name="Steindorff A."/>
            <person name="Ohm R."/>
            <person name="Martin F."/>
            <person name="Silar P."/>
            <person name="Natvig D."/>
            <person name="Lalanne C."/>
            <person name="Gautier V."/>
            <person name="Ament-velasquez S.L."/>
            <person name="Kruys A."/>
            <person name="Hutchinson M.I."/>
            <person name="Powell A.J."/>
            <person name="Barry K."/>
            <person name="Miller A.N."/>
            <person name="Grigoriev I.V."/>
            <person name="Debuchy R."/>
            <person name="Gladieux P."/>
            <person name="Thoren M.H."/>
            <person name="Johannesson H."/>
        </authorList>
    </citation>
    <scope>NUCLEOTIDE SEQUENCE</scope>
    <source>
        <strain evidence="2">SMH2392-1A</strain>
    </source>
</reference>
<proteinExistence type="predicted"/>
<name>A0AA40B6I2_9PEZI</name>
<dbReference type="AlphaFoldDB" id="A0AA40B6I2"/>
<dbReference type="RefSeq" id="XP_060301418.1">
    <property type="nucleotide sequence ID" value="XM_060433593.1"/>
</dbReference>
<protein>
    <submittedName>
        <fullName evidence="2">Uncharacterized protein</fullName>
    </submittedName>
</protein>
<organism evidence="2 3">
    <name type="scientific">Lasiosphaeria miniovina</name>
    <dbReference type="NCBI Taxonomy" id="1954250"/>
    <lineage>
        <taxon>Eukaryota</taxon>
        <taxon>Fungi</taxon>
        <taxon>Dikarya</taxon>
        <taxon>Ascomycota</taxon>
        <taxon>Pezizomycotina</taxon>
        <taxon>Sordariomycetes</taxon>
        <taxon>Sordariomycetidae</taxon>
        <taxon>Sordariales</taxon>
        <taxon>Lasiosphaeriaceae</taxon>
        <taxon>Lasiosphaeria</taxon>
    </lineage>
</organism>
<sequence length="111" mass="12478">MPCNGTCSSDGFWLCLLSIITARAYSMNIQKRAIDGRAAGRRCFATATQAPVVWVSVARTEQIGKTHAAWVLLFTLFVDEKQDYFLSVFETEREHFSFLIERIKAAALPTD</sequence>
<dbReference type="EMBL" id="JAUIRO010000002">
    <property type="protein sequence ID" value="KAK0728563.1"/>
    <property type="molecule type" value="Genomic_DNA"/>
</dbReference>
<evidence type="ECO:0000313" key="3">
    <source>
        <dbReference type="Proteomes" id="UP001172101"/>
    </source>
</evidence>
<dbReference type="GeneID" id="85316863"/>
<accession>A0AA40B6I2</accession>
<keyword evidence="1" id="KW-0732">Signal</keyword>
<comment type="caution">
    <text evidence="2">The sequence shown here is derived from an EMBL/GenBank/DDBJ whole genome shotgun (WGS) entry which is preliminary data.</text>
</comment>